<gene>
    <name evidence="7" type="ORF">WPS_18030</name>
</gene>
<evidence type="ECO:0000313" key="7">
    <source>
        <dbReference type="EMBL" id="BDE06527.1"/>
    </source>
</evidence>
<evidence type="ECO:0000256" key="3">
    <source>
        <dbReference type="ARBA" id="ARBA00022741"/>
    </source>
</evidence>
<evidence type="ECO:0000259" key="6">
    <source>
        <dbReference type="PROSITE" id="PS50893"/>
    </source>
</evidence>
<dbReference type="GO" id="GO:0005524">
    <property type="term" value="F:ATP binding"/>
    <property type="evidence" value="ECO:0007669"/>
    <property type="project" value="UniProtKB-KW"/>
</dbReference>
<dbReference type="GO" id="GO:0016887">
    <property type="term" value="F:ATP hydrolysis activity"/>
    <property type="evidence" value="ECO:0007669"/>
    <property type="project" value="InterPro"/>
</dbReference>
<dbReference type="AlphaFoldDB" id="A0AAN1XW71"/>
<comment type="similarity">
    <text evidence="1">Belongs to the ABC transporter superfamily.</text>
</comment>
<dbReference type="InterPro" id="IPR052156">
    <property type="entry name" value="BCAA_Transport_ATP-bd_LivF"/>
</dbReference>
<evidence type="ECO:0000256" key="1">
    <source>
        <dbReference type="ARBA" id="ARBA00005417"/>
    </source>
</evidence>
<dbReference type="PANTHER" id="PTHR43820">
    <property type="entry name" value="HIGH-AFFINITY BRANCHED-CHAIN AMINO ACID TRANSPORT ATP-BINDING PROTEIN LIVF"/>
    <property type="match status" value="1"/>
</dbReference>
<dbReference type="InterPro" id="IPR003439">
    <property type="entry name" value="ABC_transporter-like_ATP-bd"/>
</dbReference>
<evidence type="ECO:0000256" key="4">
    <source>
        <dbReference type="ARBA" id="ARBA00022840"/>
    </source>
</evidence>
<dbReference type="Pfam" id="PF00005">
    <property type="entry name" value="ABC_tran"/>
    <property type="match status" value="1"/>
</dbReference>
<evidence type="ECO:0000313" key="8">
    <source>
        <dbReference type="Proteomes" id="UP001317532"/>
    </source>
</evidence>
<name>A0AAN1XW71_UNVUL</name>
<reference evidence="7 8" key="1">
    <citation type="journal article" date="2022" name="ISME Commun">
        <title>Vulcanimicrobium alpinus gen. nov. sp. nov., the first cultivated representative of the candidate phylum 'Eremiobacterota', is a metabolically versatile aerobic anoxygenic phototroph.</title>
        <authorList>
            <person name="Yabe S."/>
            <person name="Muto K."/>
            <person name="Abe K."/>
            <person name="Yokota A."/>
            <person name="Staudigel H."/>
            <person name="Tebo B.M."/>
        </authorList>
    </citation>
    <scope>NUCLEOTIDE SEQUENCE [LARGE SCALE GENOMIC DNA]</scope>
    <source>
        <strain evidence="7 8">WC8-2</strain>
    </source>
</reference>
<accession>A0AAN1XW71</accession>
<dbReference type="GO" id="GO:0015807">
    <property type="term" value="P:L-amino acid transport"/>
    <property type="evidence" value="ECO:0007669"/>
    <property type="project" value="TreeGrafter"/>
</dbReference>
<keyword evidence="4 7" id="KW-0067">ATP-binding</keyword>
<organism evidence="7 8">
    <name type="scientific">Vulcanimicrobium alpinum</name>
    <dbReference type="NCBI Taxonomy" id="3016050"/>
    <lineage>
        <taxon>Bacteria</taxon>
        <taxon>Bacillati</taxon>
        <taxon>Vulcanimicrobiota</taxon>
        <taxon>Vulcanimicrobiia</taxon>
        <taxon>Vulcanimicrobiales</taxon>
        <taxon>Vulcanimicrobiaceae</taxon>
        <taxon>Vulcanimicrobium</taxon>
    </lineage>
</organism>
<dbReference type="GO" id="GO:0015658">
    <property type="term" value="F:branched-chain amino acid transmembrane transporter activity"/>
    <property type="evidence" value="ECO:0007669"/>
    <property type="project" value="TreeGrafter"/>
</dbReference>
<dbReference type="PROSITE" id="PS50893">
    <property type="entry name" value="ABC_TRANSPORTER_2"/>
    <property type="match status" value="1"/>
</dbReference>
<dbReference type="SMART" id="SM00382">
    <property type="entry name" value="AAA"/>
    <property type="match status" value="1"/>
</dbReference>
<dbReference type="PANTHER" id="PTHR43820:SF4">
    <property type="entry name" value="HIGH-AFFINITY BRANCHED-CHAIN AMINO ACID TRANSPORT ATP-BINDING PROTEIN LIVF"/>
    <property type="match status" value="1"/>
</dbReference>
<dbReference type="CDD" id="cd03224">
    <property type="entry name" value="ABC_TM1139_LivF_branched"/>
    <property type="match status" value="1"/>
</dbReference>
<dbReference type="KEGG" id="vab:WPS_18030"/>
<sequence>MLALRDVHAYYGESHILHGMTLTVDSGEVATLVGRNGVGKTTTLRAITGILPPRSGEIVLDGVSLIGRPSDRIARLGLGYVPEERGILSTLSVYENLTLLPVVGPSAWPVERIFDAFPNLKERANAGGTTLSGGEQQMLAIARILRTGARTILLDEPTEGLAPVIVERIGELIREMKSDGITILLVEQNVRFATGVADRHHIVDHGTVVQTLENAEVIAREKELLDLLGV</sequence>
<evidence type="ECO:0000256" key="2">
    <source>
        <dbReference type="ARBA" id="ARBA00022448"/>
    </source>
</evidence>
<protein>
    <submittedName>
        <fullName evidence="7">ABC transporter ATP-binding protein</fullName>
    </submittedName>
</protein>
<proteinExistence type="inferred from homology"/>
<keyword evidence="5" id="KW-0029">Amino-acid transport</keyword>
<keyword evidence="3" id="KW-0547">Nucleotide-binding</keyword>
<dbReference type="InterPro" id="IPR017871">
    <property type="entry name" value="ABC_transporter-like_CS"/>
</dbReference>
<dbReference type="Proteomes" id="UP001317532">
    <property type="component" value="Chromosome"/>
</dbReference>
<dbReference type="SUPFAM" id="SSF52540">
    <property type="entry name" value="P-loop containing nucleoside triphosphate hydrolases"/>
    <property type="match status" value="1"/>
</dbReference>
<dbReference type="PROSITE" id="PS00211">
    <property type="entry name" value="ABC_TRANSPORTER_1"/>
    <property type="match status" value="1"/>
</dbReference>
<dbReference type="Gene3D" id="3.40.50.300">
    <property type="entry name" value="P-loop containing nucleotide triphosphate hydrolases"/>
    <property type="match status" value="1"/>
</dbReference>
<dbReference type="RefSeq" id="WP_317994187.1">
    <property type="nucleotide sequence ID" value="NZ_AP025523.1"/>
</dbReference>
<dbReference type="InterPro" id="IPR003593">
    <property type="entry name" value="AAA+_ATPase"/>
</dbReference>
<dbReference type="InterPro" id="IPR027417">
    <property type="entry name" value="P-loop_NTPase"/>
</dbReference>
<keyword evidence="8" id="KW-1185">Reference proteome</keyword>
<evidence type="ECO:0000256" key="5">
    <source>
        <dbReference type="ARBA" id="ARBA00022970"/>
    </source>
</evidence>
<keyword evidence="2" id="KW-0813">Transport</keyword>
<dbReference type="EMBL" id="AP025523">
    <property type="protein sequence ID" value="BDE06527.1"/>
    <property type="molecule type" value="Genomic_DNA"/>
</dbReference>
<feature type="domain" description="ABC transporter" evidence="6">
    <location>
        <begin position="2"/>
        <end position="230"/>
    </location>
</feature>